<dbReference type="AlphaFoldDB" id="A0AAV9UNG2"/>
<keyword evidence="3" id="KW-1185">Reference proteome</keyword>
<comment type="caution">
    <text evidence="2">The sequence shown here is derived from an EMBL/GenBank/DDBJ whole genome shotgun (WGS) entry which is preliminary data.</text>
</comment>
<sequence length="122" mass="13770">MIFMSPWTCVVVFGAVSSQIPTHPFIQAEGLETKMKIALWKVDWMLDERITRIDEIIDKTKVRLSAITKDTKQCSVWAHIVVGTVLAALSYIGLERHCLIKWIVEAVADLKDRNTDDVKASA</sequence>
<feature type="signal peptide" evidence="1">
    <location>
        <begin position="1"/>
        <end position="18"/>
    </location>
</feature>
<dbReference type="EMBL" id="JAVHNS010000008">
    <property type="protein sequence ID" value="KAK6345889.1"/>
    <property type="molecule type" value="Genomic_DNA"/>
</dbReference>
<accession>A0AAV9UNG2</accession>
<proteinExistence type="predicted"/>
<evidence type="ECO:0000313" key="3">
    <source>
        <dbReference type="Proteomes" id="UP001373714"/>
    </source>
</evidence>
<evidence type="ECO:0000313" key="2">
    <source>
        <dbReference type="EMBL" id="KAK6345889.1"/>
    </source>
</evidence>
<reference evidence="2 3" key="1">
    <citation type="submission" date="2019-10" db="EMBL/GenBank/DDBJ databases">
        <authorList>
            <person name="Palmer J.M."/>
        </authorList>
    </citation>
    <scope>NUCLEOTIDE SEQUENCE [LARGE SCALE GENOMIC DNA]</scope>
    <source>
        <strain evidence="2 3">TWF730</strain>
    </source>
</reference>
<dbReference type="Proteomes" id="UP001373714">
    <property type="component" value="Unassembled WGS sequence"/>
</dbReference>
<evidence type="ECO:0000256" key="1">
    <source>
        <dbReference type="SAM" id="SignalP"/>
    </source>
</evidence>
<gene>
    <name evidence="2" type="ORF">TWF730_010232</name>
</gene>
<name>A0AAV9UNG2_9PEZI</name>
<keyword evidence="1" id="KW-0732">Signal</keyword>
<organism evidence="2 3">
    <name type="scientific">Orbilia blumenaviensis</name>
    <dbReference type="NCBI Taxonomy" id="1796055"/>
    <lineage>
        <taxon>Eukaryota</taxon>
        <taxon>Fungi</taxon>
        <taxon>Dikarya</taxon>
        <taxon>Ascomycota</taxon>
        <taxon>Pezizomycotina</taxon>
        <taxon>Orbiliomycetes</taxon>
        <taxon>Orbiliales</taxon>
        <taxon>Orbiliaceae</taxon>
        <taxon>Orbilia</taxon>
    </lineage>
</organism>
<protein>
    <submittedName>
        <fullName evidence="2">Uncharacterized protein</fullName>
    </submittedName>
</protein>
<feature type="chain" id="PRO_5043754338" evidence="1">
    <location>
        <begin position="19"/>
        <end position="122"/>
    </location>
</feature>